<dbReference type="OrthoDB" id="2691459at2759"/>
<dbReference type="AlphaFoldDB" id="A0A1B7NCU0"/>
<protein>
    <recommendedName>
        <fullName evidence="3">Helicase C-terminal domain-containing protein</fullName>
    </recommendedName>
</protein>
<keyword evidence="2" id="KW-1185">Reference proteome</keyword>
<evidence type="ECO:0000313" key="1">
    <source>
        <dbReference type="EMBL" id="OAX42690.1"/>
    </source>
</evidence>
<organism evidence="1 2">
    <name type="scientific">Rhizopogon vinicolor AM-OR11-026</name>
    <dbReference type="NCBI Taxonomy" id="1314800"/>
    <lineage>
        <taxon>Eukaryota</taxon>
        <taxon>Fungi</taxon>
        <taxon>Dikarya</taxon>
        <taxon>Basidiomycota</taxon>
        <taxon>Agaricomycotina</taxon>
        <taxon>Agaricomycetes</taxon>
        <taxon>Agaricomycetidae</taxon>
        <taxon>Boletales</taxon>
        <taxon>Suillineae</taxon>
        <taxon>Rhizopogonaceae</taxon>
        <taxon>Rhizopogon</taxon>
    </lineage>
</organism>
<evidence type="ECO:0008006" key="3">
    <source>
        <dbReference type="Google" id="ProtNLM"/>
    </source>
</evidence>
<proteinExistence type="predicted"/>
<dbReference type="Proteomes" id="UP000092154">
    <property type="component" value="Unassembled WGS sequence"/>
</dbReference>
<sequence length="125" mass="14204">MFNTLNWKSYNDETLALWRDNDDAQIIVATAVLAVGMDSLKFDIIVIYGEPSADLWWQVLGRIRPRQTTSLPRGNRPRFTNVNNTLPLTGPWCRDSHHICPSQGLTDLESWIVVLTVSTVVKTHI</sequence>
<name>A0A1B7NCU0_9AGAM</name>
<dbReference type="InParanoid" id="A0A1B7NCU0"/>
<dbReference type="EMBL" id="KV448151">
    <property type="protein sequence ID" value="OAX42690.1"/>
    <property type="molecule type" value="Genomic_DNA"/>
</dbReference>
<gene>
    <name evidence="1" type="ORF">K503DRAFT_307713</name>
</gene>
<reference evidence="1 2" key="1">
    <citation type="submission" date="2016-06" db="EMBL/GenBank/DDBJ databases">
        <title>Comparative genomics of the ectomycorrhizal sister species Rhizopogon vinicolor and Rhizopogon vesiculosus (Basidiomycota: Boletales) reveals a divergence of the mating type B locus.</title>
        <authorList>
            <consortium name="DOE Joint Genome Institute"/>
            <person name="Mujic A.B."/>
            <person name="Kuo A."/>
            <person name="Tritt A."/>
            <person name="Lipzen A."/>
            <person name="Chen C."/>
            <person name="Johnson J."/>
            <person name="Sharma A."/>
            <person name="Barry K."/>
            <person name="Grigoriev I.V."/>
            <person name="Spatafora J.W."/>
        </authorList>
    </citation>
    <scope>NUCLEOTIDE SEQUENCE [LARGE SCALE GENOMIC DNA]</scope>
    <source>
        <strain evidence="1 2">AM-OR11-026</strain>
    </source>
</reference>
<evidence type="ECO:0000313" key="2">
    <source>
        <dbReference type="Proteomes" id="UP000092154"/>
    </source>
</evidence>
<accession>A0A1B7NCU0</accession>